<keyword evidence="4" id="KW-0732">Signal</keyword>
<organism evidence="6 7">
    <name type="scientific">Nonomuraea pusilla</name>
    <dbReference type="NCBI Taxonomy" id="46177"/>
    <lineage>
        <taxon>Bacteria</taxon>
        <taxon>Bacillati</taxon>
        <taxon>Actinomycetota</taxon>
        <taxon>Actinomycetes</taxon>
        <taxon>Streptosporangiales</taxon>
        <taxon>Streptosporangiaceae</taxon>
        <taxon>Nonomuraea</taxon>
    </lineage>
</organism>
<dbReference type="AlphaFoldDB" id="A0A1H8J333"/>
<evidence type="ECO:0000259" key="5">
    <source>
        <dbReference type="PROSITE" id="PS51820"/>
    </source>
</evidence>
<gene>
    <name evidence="6" type="ORF">SAMN05660976_08220</name>
</gene>
<dbReference type="Pfam" id="PF00933">
    <property type="entry name" value="Glyco_hydro_3"/>
    <property type="match status" value="1"/>
</dbReference>
<dbReference type="EMBL" id="FOBF01000035">
    <property type="protein sequence ID" value="SEN74815.1"/>
    <property type="molecule type" value="Genomic_DNA"/>
</dbReference>
<dbReference type="SUPFAM" id="SSF52279">
    <property type="entry name" value="Beta-D-glucan exohydrolase, C-terminal domain"/>
    <property type="match status" value="1"/>
</dbReference>
<dbReference type="Proteomes" id="UP000198953">
    <property type="component" value="Unassembled WGS sequence"/>
</dbReference>
<reference evidence="6 7" key="1">
    <citation type="submission" date="2016-10" db="EMBL/GenBank/DDBJ databases">
        <authorList>
            <person name="de Groot N.N."/>
        </authorList>
    </citation>
    <scope>NUCLEOTIDE SEQUENCE [LARGE SCALE GENOMIC DNA]</scope>
    <source>
        <strain evidence="6 7">DSM 43357</strain>
    </source>
</reference>
<dbReference type="SUPFAM" id="SSF51445">
    <property type="entry name" value="(Trans)glycosidases"/>
    <property type="match status" value="1"/>
</dbReference>
<dbReference type="GO" id="GO:0004553">
    <property type="term" value="F:hydrolase activity, hydrolyzing O-glycosyl compounds"/>
    <property type="evidence" value="ECO:0007669"/>
    <property type="project" value="InterPro"/>
</dbReference>
<protein>
    <submittedName>
        <fullName evidence="6">Beta-glucosidase</fullName>
    </submittedName>
</protein>
<keyword evidence="7" id="KW-1185">Reference proteome</keyword>
<feature type="region of interest" description="Disordered" evidence="3">
    <location>
        <begin position="383"/>
        <end position="423"/>
    </location>
</feature>
<dbReference type="SMART" id="SM01217">
    <property type="entry name" value="Fn3_like"/>
    <property type="match status" value="1"/>
</dbReference>
<dbReference type="Gene3D" id="2.60.40.10">
    <property type="entry name" value="Immunoglobulins"/>
    <property type="match status" value="1"/>
</dbReference>
<evidence type="ECO:0000256" key="2">
    <source>
        <dbReference type="ARBA" id="ARBA00022801"/>
    </source>
</evidence>
<feature type="signal peptide" evidence="4">
    <location>
        <begin position="1"/>
        <end position="22"/>
    </location>
</feature>
<dbReference type="InterPro" id="IPR026891">
    <property type="entry name" value="Fn3-like"/>
</dbReference>
<dbReference type="STRING" id="46177.SAMN05660976_08220"/>
<evidence type="ECO:0000256" key="4">
    <source>
        <dbReference type="SAM" id="SignalP"/>
    </source>
</evidence>
<dbReference type="Pfam" id="PF01915">
    <property type="entry name" value="Glyco_hydro_3_C"/>
    <property type="match status" value="1"/>
</dbReference>
<dbReference type="RefSeq" id="WP_256257600.1">
    <property type="nucleotide sequence ID" value="NZ_FOBF01000035.1"/>
</dbReference>
<dbReference type="InterPro" id="IPR036881">
    <property type="entry name" value="Glyco_hydro_3_C_sf"/>
</dbReference>
<comment type="similarity">
    <text evidence="1">Belongs to the glycosyl hydrolase 3 family.</text>
</comment>
<dbReference type="InterPro" id="IPR036962">
    <property type="entry name" value="Glyco_hydro_3_N_sf"/>
</dbReference>
<feature type="chain" id="PRO_5011628681" evidence="4">
    <location>
        <begin position="23"/>
        <end position="977"/>
    </location>
</feature>
<dbReference type="PROSITE" id="PS51820">
    <property type="entry name" value="PA14"/>
    <property type="match status" value="1"/>
</dbReference>
<feature type="compositionally biased region" description="Gly residues" evidence="3">
    <location>
        <begin position="563"/>
        <end position="574"/>
    </location>
</feature>
<evidence type="ECO:0000313" key="6">
    <source>
        <dbReference type="EMBL" id="SEN74815.1"/>
    </source>
</evidence>
<dbReference type="Gene3D" id="3.40.50.1700">
    <property type="entry name" value="Glycoside hydrolase family 3 C-terminal domain"/>
    <property type="match status" value="2"/>
</dbReference>
<dbReference type="InterPro" id="IPR013783">
    <property type="entry name" value="Ig-like_fold"/>
</dbReference>
<dbReference type="PANTHER" id="PTHR42715:SF10">
    <property type="entry name" value="BETA-GLUCOSIDASE"/>
    <property type="match status" value="1"/>
</dbReference>
<dbReference type="Pfam" id="PF14310">
    <property type="entry name" value="Fn3-like"/>
    <property type="match status" value="1"/>
</dbReference>
<feature type="compositionally biased region" description="Low complexity" evidence="3">
    <location>
        <begin position="399"/>
        <end position="423"/>
    </location>
</feature>
<dbReference type="InterPro" id="IPR002772">
    <property type="entry name" value="Glyco_hydro_3_C"/>
</dbReference>
<accession>A0A1H8J333</accession>
<feature type="compositionally biased region" description="Low complexity" evidence="3">
    <location>
        <begin position="529"/>
        <end position="546"/>
    </location>
</feature>
<evidence type="ECO:0000256" key="3">
    <source>
        <dbReference type="SAM" id="MobiDB-lite"/>
    </source>
</evidence>
<feature type="region of interest" description="Disordered" evidence="3">
    <location>
        <begin position="524"/>
        <end position="594"/>
    </location>
</feature>
<dbReference type="InterPro" id="IPR001764">
    <property type="entry name" value="Glyco_hydro_3_N"/>
</dbReference>
<keyword evidence="2" id="KW-0378">Hydrolase</keyword>
<feature type="domain" description="PA14" evidence="5">
    <location>
        <begin position="532"/>
        <end position="703"/>
    </location>
</feature>
<dbReference type="PANTHER" id="PTHR42715">
    <property type="entry name" value="BETA-GLUCOSIDASE"/>
    <property type="match status" value="1"/>
</dbReference>
<name>A0A1H8J333_9ACTN</name>
<dbReference type="InterPro" id="IPR017853">
    <property type="entry name" value="GH"/>
</dbReference>
<dbReference type="PRINTS" id="PR00133">
    <property type="entry name" value="GLHYDRLASE3"/>
</dbReference>
<dbReference type="InterPro" id="IPR037524">
    <property type="entry name" value="PA14/GLEYA"/>
</dbReference>
<evidence type="ECO:0000313" key="7">
    <source>
        <dbReference type="Proteomes" id="UP000198953"/>
    </source>
</evidence>
<dbReference type="GO" id="GO:0005975">
    <property type="term" value="P:carbohydrate metabolic process"/>
    <property type="evidence" value="ECO:0007669"/>
    <property type="project" value="InterPro"/>
</dbReference>
<dbReference type="Gene3D" id="3.20.20.300">
    <property type="entry name" value="Glycoside hydrolase, family 3, N-terminal domain"/>
    <property type="match status" value="1"/>
</dbReference>
<evidence type="ECO:0000256" key="1">
    <source>
        <dbReference type="ARBA" id="ARBA00005336"/>
    </source>
</evidence>
<sequence length="977" mass="98769">MVRVIAGTLVGGVAALAGVASAAPARTPVLPPAGRRVDALLRRLTLAEKVSLLYGADDPAPRGQAGYLPGVPRLGVPELRLADGPAGVRLAAPSTALPAPVALAAAFDPGLARRFGAALGREGRALGMDVLLAPMANIVRVPQAGRNFETLGEDPLLAAELVAAEVRGIQGEGLIATVKHYAANEFEAGRRTVDVRVDERTLREIHLPAFEAAVRAGVGAVMAAYPRVNGVHAAEHRMLLTEILRGEWGFEGWVMSDWHATHSAAAALAAGLDMEMPSGEHFARLPAEVAAGRVPERAVDAAVRRVLGQLDRFGLVGGGRPRPRRDPAAQARTAREVAVAGAVLLRNRDEVLPLGPADLASLAVIGPTAASLLVGGGGSARVVPAGTGRTEEGPPGSPPGTAGSSAAGSVTGTAGSPAGTVGSVAASPAEGTAGRAAEAIAGSAAEAAAGSTIESALRSTSGSAVGTALVTAVGSPLGGVVGSVLGGGVESPLRALRRRAGQGADIRYATGVDLEGVPVPASALSLRRSPGAGTAGPTGSAEATGPREPGDPTGSAEAAEPGEPGGPGEPGEPGGPAAPIDHTGARALPPGTSWTWTGAITAPETGDYDLRVQGAGGAPAFHGSITLTLDGERIAAAGALFGGNGSPVATSGGLLGAGARVRLRAGRPVPITVTAVGAPGTPLQVRLAWVTPSARCAALREAVALAREARTALVFAFDEGTEGSDRASLALPHDQDDLVRAVAAANPRTVVVLNTGGPVLMPWLDEVPTVLQMWYPGQEGGDATAALLLGAENPGGRLPVTFPRRPGDAPTASPERYPGVGGRAVYGEGVLVGYRHYDAHGIEPLFPFGHGLSYTRFAYSGLSVRRSGDGLAVSFTLANAGRRAGYEVAQVYLSAPPDPPVPMPPRRLAAFARVRLEPGERRRVTLAVARRALEYWAAGRGWVVAAGRRTVLVGASSRDLRLSRDVTVDAGSAAGTR</sequence>
<proteinExistence type="inferred from homology"/>
<dbReference type="InterPro" id="IPR050288">
    <property type="entry name" value="Cellulose_deg_GH3"/>
</dbReference>